<accession>A0A239AU24</accession>
<dbReference type="InterPro" id="IPR025915">
    <property type="entry name" value="Phage_gp49_66"/>
</dbReference>
<feature type="compositionally biased region" description="Basic and acidic residues" evidence="1">
    <location>
        <begin position="139"/>
        <end position="152"/>
    </location>
</feature>
<evidence type="ECO:0000256" key="1">
    <source>
        <dbReference type="SAM" id="MobiDB-lite"/>
    </source>
</evidence>
<sequence>MATDSQIEQEIQDKGLTAPRVTPADIEAAIRVEAYFTAGNGIEHSSSFVKADIYEEEQIIAPLDLLTFCVLVLRNGFTVTGESACASPENFDAEIGRKIARQNAVAKIWPLLGYELRSKLYRPEPDLNGPILTEADAEADLRGEPRPDNPAV</sequence>
<feature type="region of interest" description="Disordered" evidence="1">
    <location>
        <begin position="129"/>
        <end position="152"/>
    </location>
</feature>
<dbReference type="Pfam" id="PF13876">
    <property type="entry name" value="Phage_gp49_66"/>
    <property type="match status" value="1"/>
</dbReference>
<keyword evidence="3" id="KW-1185">Reference proteome</keyword>
<dbReference type="OrthoDB" id="5688154at2"/>
<protein>
    <submittedName>
        <fullName evidence="2">Phage protein (N4 Gp49/phage Sf6 gene 66) family protein</fullName>
    </submittedName>
</protein>
<evidence type="ECO:0000313" key="2">
    <source>
        <dbReference type="EMBL" id="SNR98822.1"/>
    </source>
</evidence>
<name>A0A239AU24_9PROT</name>
<organism evidence="2 3">
    <name type="scientific">Methylobacillus rhizosphaerae</name>
    <dbReference type="NCBI Taxonomy" id="551994"/>
    <lineage>
        <taxon>Bacteria</taxon>
        <taxon>Pseudomonadati</taxon>
        <taxon>Pseudomonadota</taxon>
        <taxon>Betaproteobacteria</taxon>
        <taxon>Nitrosomonadales</taxon>
        <taxon>Methylophilaceae</taxon>
        <taxon>Methylobacillus</taxon>
    </lineage>
</organism>
<proteinExistence type="predicted"/>
<gene>
    <name evidence="2" type="ORF">SAMN05192560_2098</name>
</gene>
<evidence type="ECO:0000313" key="3">
    <source>
        <dbReference type="Proteomes" id="UP000198305"/>
    </source>
</evidence>
<dbReference type="Proteomes" id="UP000198305">
    <property type="component" value="Unassembled WGS sequence"/>
</dbReference>
<dbReference type="AlphaFoldDB" id="A0A239AU24"/>
<dbReference type="EMBL" id="FZOA01000009">
    <property type="protein sequence ID" value="SNR98822.1"/>
    <property type="molecule type" value="Genomic_DNA"/>
</dbReference>
<dbReference type="RefSeq" id="WP_089376174.1">
    <property type="nucleotide sequence ID" value="NZ_FZOA01000009.1"/>
</dbReference>
<reference evidence="3" key="1">
    <citation type="submission" date="2017-06" db="EMBL/GenBank/DDBJ databases">
        <authorList>
            <person name="Varghese N."/>
            <person name="Submissions S."/>
        </authorList>
    </citation>
    <scope>NUCLEOTIDE SEQUENCE [LARGE SCALE GENOMIC DNA]</scope>
    <source>
        <strain evidence="3">Ca-68</strain>
    </source>
</reference>